<dbReference type="InterPro" id="IPR035906">
    <property type="entry name" value="MetI-like_sf"/>
</dbReference>
<dbReference type="PANTHER" id="PTHR43357">
    <property type="entry name" value="INNER MEMBRANE ABC TRANSPORTER PERMEASE PROTEIN YDCV"/>
    <property type="match status" value="1"/>
</dbReference>
<feature type="domain" description="ABC transmembrane type-1" evidence="10">
    <location>
        <begin position="76"/>
        <end position="293"/>
    </location>
</feature>
<keyword evidence="3" id="KW-1003">Cell membrane</keyword>
<evidence type="ECO:0000256" key="1">
    <source>
        <dbReference type="ARBA" id="ARBA00004429"/>
    </source>
</evidence>
<feature type="transmembrane region" description="Helical" evidence="8">
    <location>
        <begin position="79"/>
        <end position="106"/>
    </location>
</feature>
<evidence type="ECO:0000256" key="3">
    <source>
        <dbReference type="ARBA" id="ARBA00022475"/>
    </source>
</evidence>
<gene>
    <name evidence="11" type="ORF">SAMN02982931_03915</name>
</gene>
<keyword evidence="6 8" id="KW-1133">Transmembrane helix</keyword>
<evidence type="ECO:0000256" key="6">
    <source>
        <dbReference type="ARBA" id="ARBA00022989"/>
    </source>
</evidence>
<feature type="transmembrane region" description="Helical" evidence="8">
    <location>
        <begin position="322"/>
        <end position="347"/>
    </location>
</feature>
<name>A0A1G6DYZ9_9HYPH</name>
<feature type="transmembrane region" description="Helical" evidence="8">
    <location>
        <begin position="127"/>
        <end position="147"/>
    </location>
</feature>
<dbReference type="AlphaFoldDB" id="A0A1G6DYZ9"/>
<dbReference type="PANTHER" id="PTHR43357:SF4">
    <property type="entry name" value="INNER MEMBRANE ABC TRANSPORTER PERMEASE PROTEIN YDCV"/>
    <property type="match status" value="1"/>
</dbReference>
<dbReference type="Proteomes" id="UP000199071">
    <property type="component" value="Unassembled WGS sequence"/>
</dbReference>
<keyword evidence="12" id="KW-1185">Reference proteome</keyword>
<dbReference type="EMBL" id="FMXQ01000009">
    <property type="protein sequence ID" value="SDB50384.1"/>
    <property type="molecule type" value="Genomic_DNA"/>
</dbReference>
<dbReference type="SUPFAM" id="SSF161098">
    <property type="entry name" value="MetI-like"/>
    <property type="match status" value="2"/>
</dbReference>
<evidence type="ECO:0000256" key="2">
    <source>
        <dbReference type="ARBA" id="ARBA00022448"/>
    </source>
</evidence>
<dbReference type="CDD" id="cd06261">
    <property type="entry name" value="TM_PBP2"/>
    <property type="match status" value="2"/>
</dbReference>
<evidence type="ECO:0000256" key="7">
    <source>
        <dbReference type="ARBA" id="ARBA00023136"/>
    </source>
</evidence>
<evidence type="ECO:0000256" key="4">
    <source>
        <dbReference type="ARBA" id="ARBA00022519"/>
    </source>
</evidence>
<evidence type="ECO:0000259" key="10">
    <source>
        <dbReference type="PROSITE" id="PS50928"/>
    </source>
</evidence>
<feature type="transmembrane region" description="Helical" evidence="8">
    <location>
        <begin position="497"/>
        <end position="517"/>
    </location>
</feature>
<proteinExistence type="inferred from homology"/>
<evidence type="ECO:0000256" key="9">
    <source>
        <dbReference type="SAM" id="MobiDB-lite"/>
    </source>
</evidence>
<dbReference type="Gene3D" id="1.10.3720.10">
    <property type="entry name" value="MetI-like"/>
    <property type="match status" value="2"/>
</dbReference>
<feature type="transmembrane region" description="Helical" evidence="8">
    <location>
        <begin position="268"/>
        <end position="294"/>
    </location>
</feature>
<dbReference type="GO" id="GO:0055085">
    <property type="term" value="P:transmembrane transport"/>
    <property type="evidence" value="ECO:0007669"/>
    <property type="project" value="InterPro"/>
</dbReference>
<dbReference type="PROSITE" id="PS50928">
    <property type="entry name" value="ABC_TM1"/>
    <property type="match status" value="2"/>
</dbReference>
<feature type="transmembrane region" description="Helical" evidence="8">
    <location>
        <begin position="418"/>
        <end position="438"/>
    </location>
</feature>
<accession>A0A1G6DYZ9</accession>
<dbReference type="RefSeq" id="WP_090879087.1">
    <property type="nucleotide sequence ID" value="NZ_FMXQ01000009.1"/>
</dbReference>
<feature type="transmembrane region" description="Helical" evidence="8">
    <location>
        <begin position="444"/>
        <end position="464"/>
    </location>
</feature>
<feature type="transmembrane region" description="Helical" evidence="8">
    <location>
        <begin position="167"/>
        <end position="191"/>
    </location>
</feature>
<dbReference type="STRING" id="665467.SAMN02982931_03915"/>
<keyword evidence="4" id="KW-0997">Cell inner membrane</keyword>
<feature type="transmembrane region" description="Helical" evidence="8">
    <location>
        <begin position="26"/>
        <end position="47"/>
    </location>
</feature>
<comment type="subcellular location">
    <subcellularLocation>
        <location evidence="1">Cell inner membrane</location>
        <topology evidence="1">Multi-pass membrane protein</topology>
    </subcellularLocation>
    <subcellularLocation>
        <location evidence="8">Cell membrane</location>
        <topology evidence="8">Multi-pass membrane protein</topology>
    </subcellularLocation>
</comment>
<evidence type="ECO:0000313" key="11">
    <source>
        <dbReference type="EMBL" id="SDB50384.1"/>
    </source>
</evidence>
<evidence type="ECO:0000256" key="5">
    <source>
        <dbReference type="ARBA" id="ARBA00022692"/>
    </source>
</evidence>
<keyword evidence="5 8" id="KW-0812">Transmembrane</keyword>
<feature type="transmembrane region" description="Helical" evidence="8">
    <location>
        <begin position="376"/>
        <end position="398"/>
    </location>
</feature>
<dbReference type="GO" id="GO:0005886">
    <property type="term" value="C:plasma membrane"/>
    <property type="evidence" value="ECO:0007669"/>
    <property type="project" value="UniProtKB-SubCell"/>
</dbReference>
<evidence type="ECO:0000256" key="8">
    <source>
        <dbReference type="RuleBase" id="RU363032"/>
    </source>
</evidence>
<feature type="domain" description="ABC transmembrane type-1" evidence="10">
    <location>
        <begin position="376"/>
        <end position="567"/>
    </location>
</feature>
<dbReference type="Pfam" id="PF00528">
    <property type="entry name" value="BPD_transp_1"/>
    <property type="match status" value="1"/>
</dbReference>
<organism evidence="11 12">
    <name type="scientific">Bauldia litoralis</name>
    <dbReference type="NCBI Taxonomy" id="665467"/>
    <lineage>
        <taxon>Bacteria</taxon>
        <taxon>Pseudomonadati</taxon>
        <taxon>Pseudomonadota</taxon>
        <taxon>Alphaproteobacteria</taxon>
        <taxon>Hyphomicrobiales</taxon>
        <taxon>Kaistiaceae</taxon>
        <taxon>Bauldia</taxon>
    </lineage>
</organism>
<feature type="transmembrane region" description="Helical" evidence="8">
    <location>
        <begin position="548"/>
        <end position="572"/>
    </location>
</feature>
<evidence type="ECO:0000313" key="12">
    <source>
        <dbReference type="Proteomes" id="UP000199071"/>
    </source>
</evidence>
<reference evidence="11 12" key="1">
    <citation type="submission" date="2016-10" db="EMBL/GenBank/DDBJ databases">
        <authorList>
            <person name="de Groot N.N."/>
        </authorList>
    </citation>
    <scope>NUCLEOTIDE SEQUENCE [LARGE SCALE GENOMIC DNA]</scope>
    <source>
        <strain evidence="11 12">ATCC 35022</strain>
    </source>
</reference>
<dbReference type="InterPro" id="IPR000515">
    <property type="entry name" value="MetI-like"/>
</dbReference>
<dbReference type="OrthoDB" id="7852521at2"/>
<feature type="region of interest" description="Disordered" evidence="9">
    <location>
        <begin position="1"/>
        <end position="20"/>
    </location>
</feature>
<sequence>MDQALHPLTRPGARSSPQRGGRAARWPLIAVGGVVILPIAVGLWWTLLPAFGHLPAVAGSGVASSPWREVFAYPGLWTAAWLSAFTGVAATVLSLALSIGFCAVVHGRLGFRRAEAMLAPILASPHAAIAIGFAFVIAPSGWIARLVSPWLTGWSTPPDLATVGDPLGLALIVALMIKEVPFLLLMILAALNQVPVDAHMKAARSLGYGRGIAWIKVILPQIYPQIRLPILAVLVFSLSVVDMALILGPDNPPTLAVLALRWLLAPDVTSYLPGAAAAVLLLAIGLFAIGLWLVAERIAAHVGRFWISRGGRGVASEPGLRLAGAGVALVFAFAALSMLATGLWSFATAWRYPGALPVDWTLATWSAQLPMLGRPAWMTLSLGLVTTLVGLLMVIGWLENEGSNSDRMKRASLRLMYIPLLVPQIAFLFGVQVLLVRLGIDGSFFAVAWTHLIFVVPYLFLSLADPWRALDPRYARSAAALGASPGRILLTVKLPMLLRPLLTAAAVGFSASVAQYLPTLFAGGGRIPTLTTEAVALASGADRRVVGVYAFAQSFMPLLVYVAALLLPLYLFRNRRAL</sequence>
<keyword evidence="7 8" id="KW-0472">Membrane</keyword>
<protein>
    <submittedName>
        <fullName evidence="11">Putative thiamine transport system permease protein</fullName>
    </submittedName>
</protein>
<keyword evidence="2 8" id="KW-0813">Transport</keyword>
<comment type="similarity">
    <text evidence="8">Belongs to the binding-protein-dependent transport system permease family.</text>
</comment>
<feature type="transmembrane region" description="Helical" evidence="8">
    <location>
        <begin position="228"/>
        <end position="248"/>
    </location>
</feature>